<keyword evidence="2" id="KW-1185">Reference proteome</keyword>
<protein>
    <recommendedName>
        <fullName evidence="3">Glycosyl hydrolases family 2, sugar binding domain</fullName>
    </recommendedName>
</protein>
<reference evidence="1 2" key="1">
    <citation type="submission" date="2019-02" db="EMBL/GenBank/DDBJ databases">
        <title>Deep-cultivation of Planctomycetes and their phenomic and genomic characterization uncovers novel biology.</title>
        <authorList>
            <person name="Wiegand S."/>
            <person name="Jogler M."/>
            <person name="Boedeker C."/>
            <person name="Pinto D."/>
            <person name="Vollmers J."/>
            <person name="Rivas-Marin E."/>
            <person name="Kohn T."/>
            <person name="Peeters S.H."/>
            <person name="Heuer A."/>
            <person name="Rast P."/>
            <person name="Oberbeckmann S."/>
            <person name="Bunk B."/>
            <person name="Jeske O."/>
            <person name="Meyerdierks A."/>
            <person name="Storesund J.E."/>
            <person name="Kallscheuer N."/>
            <person name="Luecker S."/>
            <person name="Lage O.M."/>
            <person name="Pohl T."/>
            <person name="Merkel B.J."/>
            <person name="Hornburger P."/>
            <person name="Mueller R.-W."/>
            <person name="Bruemmer F."/>
            <person name="Labrenz M."/>
            <person name="Spormann A.M."/>
            <person name="Op den Camp H."/>
            <person name="Overmann J."/>
            <person name="Amann R."/>
            <person name="Jetten M.S.M."/>
            <person name="Mascher T."/>
            <person name="Medema M.H."/>
            <person name="Devos D.P."/>
            <person name="Kaster A.-K."/>
            <person name="Ovreas L."/>
            <person name="Rohde M."/>
            <person name="Galperin M.Y."/>
            <person name="Jogler C."/>
        </authorList>
    </citation>
    <scope>NUCLEOTIDE SEQUENCE [LARGE SCALE GENOMIC DNA]</scope>
    <source>
        <strain evidence="1 2">EC9</strain>
    </source>
</reference>
<dbReference type="SUPFAM" id="SSF49785">
    <property type="entry name" value="Galactose-binding domain-like"/>
    <property type="match status" value="1"/>
</dbReference>
<dbReference type="AlphaFoldDB" id="A0A517LU99"/>
<dbReference type="Proteomes" id="UP000319557">
    <property type="component" value="Chromosome"/>
</dbReference>
<dbReference type="InterPro" id="IPR008979">
    <property type="entry name" value="Galactose-bd-like_sf"/>
</dbReference>
<dbReference type="RefSeq" id="WP_145341817.1">
    <property type="nucleotide sequence ID" value="NZ_CP036261.1"/>
</dbReference>
<evidence type="ECO:0000313" key="1">
    <source>
        <dbReference type="EMBL" id="QDS86198.1"/>
    </source>
</evidence>
<sequence length="140" mass="15172">MPPAAPHTIRLRGPWKLTPLKRPDAQPVAGRIDQPSDRFLGDYTGPVLYVRHFNRPTGIGPEERVELAITACVGTAHVSLNETPLANSTAQQAPFRIDITDLLQLSNQLAIEIIPPALPSPAEITGEVQLEIHCGEDSAD</sequence>
<name>A0A517LU99_9BACT</name>
<evidence type="ECO:0008006" key="3">
    <source>
        <dbReference type="Google" id="ProtNLM"/>
    </source>
</evidence>
<dbReference type="Gene3D" id="2.60.120.260">
    <property type="entry name" value="Galactose-binding domain-like"/>
    <property type="match status" value="1"/>
</dbReference>
<dbReference type="KEGG" id="ruv:EC9_03580"/>
<dbReference type="EMBL" id="CP036261">
    <property type="protein sequence ID" value="QDS86198.1"/>
    <property type="molecule type" value="Genomic_DNA"/>
</dbReference>
<gene>
    <name evidence="1" type="ORF">EC9_03580</name>
</gene>
<dbReference type="OrthoDB" id="285989at2"/>
<evidence type="ECO:0000313" key="2">
    <source>
        <dbReference type="Proteomes" id="UP000319557"/>
    </source>
</evidence>
<accession>A0A517LU99</accession>
<proteinExistence type="predicted"/>
<organism evidence="1 2">
    <name type="scientific">Rosistilla ulvae</name>
    <dbReference type="NCBI Taxonomy" id="1930277"/>
    <lineage>
        <taxon>Bacteria</taxon>
        <taxon>Pseudomonadati</taxon>
        <taxon>Planctomycetota</taxon>
        <taxon>Planctomycetia</taxon>
        <taxon>Pirellulales</taxon>
        <taxon>Pirellulaceae</taxon>
        <taxon>Rosistilla</taxon>
    </lineage>
</organism>